<keyword evidence="1" id="KW-0812">Transmembrane</keyword>
<gene>
    <name evidence="2" type="ORF">IWA51_06265</name>
</gene>
<evidence type="ECO:0000313" key="2">
    <source>
        <dbReference type="EMBL" id="QPZ99891.1"/>
    </source>
</evidence>
<evidence type="ECO:0000256" key="1">
    <source>
        <dbReference type="SAM" id="Phobius"/>
    </source>
</evidence>
<dbReference type="RefSeq" id="WP_177528674.1">
    <property type="nucleotide sequence ID" value="NZ_CBCSHE010000003.1"/>
</dbReference>
<dbReference type="InterPro" id="IPR003832">
    <property type="entry name" value="DUF212"/>
</dbReference>
<feature type="transmembrane region" description="Helical" evidence="1">
    <location>
        <begin position="141"/>
        <end position="158"/>
    </location>
</feature>
<keyword evidence="3" id="KW-1185">Reference proteome</keyword>
<evidence type="ECO:0000313" key="3">
    <source>
        <dbReference type="Proteomes" id="UP000595224"/>
    </source>
</evidence>
<sequence length="159" mass="17524">MANAKEQLNLFLSQPVLMSCIFSWLSAQLIKTLIKLFSGKVHSIRELFELLFWRTGSMPSSHSALVATLCTTIGFRSGIDSDVFILSLGFFLITIRDAVGVRRANGIQARMLNKIGRALGDKGIIDFKPIKEVQGHTPAEVFMGCLLGFFIGLAFSVLK</sequence>
<protein>
    <submittedName>
        <fullName evidence="2">Divergent PAP2 family protein</fullName>
    </submittedName>
</protein>
<dbReference type="AlphaFoldDB" id="A0A7T3V3T2"/>
<proteinExistence type="predicted"/>
<dbReference type="PANTHER" id="PTHR31446:SF29">
    <property type="entry name" value="ACID PHOSPHATASE_VANADIUM-DEPENDENT HALOPEROXIDASE-RELATED PROTEIN"/>
    <property type="match status" value="1"/>
</dbReference>
<keyword evidence="1" id="KW-0472">Membrane</keyword>
<dbReference type="PROSITE" id="PS51257">
    <property type="entry name" value="PROKAR_LIPOPROTEIN"/>
    <property type="match status" value="1"/>
</dbReference>
<reference evidence="2 3" key="1">
    <citation type="submission" date="2020-11" db="EMBL/GenBank/DDBJ databases">
        <title>Treponema Peruensis nv. sp., first commensal Treponema isolated from human feces.</title>
        <authorList>
            <person name="Belkhou C."/>
            <person name="Raes J."/>
        </authorList>
    </citation>
    <scope>NUCLEOTIDE SEQUENCE [LARGE SCALE GENOMIC DNA]</scope>
    <source>
        <strain evidence="2 3">RCC2812</strain>
    </source>
</reference>
<dbReference type="EMBL" id="CP064936">
    <property type="protein sequence ID" value="QPZ99891.1"/>
    <property type="molecule type" value="Genomic_DNA"/>
</dbReference>
<dbReference type="Pfam" id="PF02681">
    <property type="entry name" value="DUF212"/>
    <property type="match status" value="1"/>
</dbReference>
<dbReference type="Proteomes" id="UP000595224">
    <property type="component" value="Chromosome"/>
</dbReference>
<name>A0A7T3V3T2_9SPIR</name>
<dbReference type="PANTHER" id="PTHR31446">
    <property type="entry name" value="ACID PHOSPHATASE/VANADIUM-DEPENDENT HALOPEROXIDASE-RELATED PROTEIN"/>
    <property type="match status" value="1"/>
</dbReference>
<accession>A0A7T3V3T2</accession>
<dbReference type="KEGG" id="tper:IWA51_06265"/>
<organism evidence="2 3">
    <name type="scientific">Treponema peruense</name>
    <dbReference type="NCBI Taxonomy" id="2787628"/>
    <lineage>
        <taxon>Bacteria</taxon>
        <taxon>Pseudomonadati</taxon>
        <taxon>Spirochaetota</taxon>
        <taxon>Spirochaetia</taxon>
        <taxon>Spirochaetales</taxon>
        <taxon>Treponemataceae</taxon>
        <taxon>Treponema</taxon>
    </lineage>
</organism>
<keyword evidence="1" id="KW-1133">Transmembrane helix</keyword>